<accession>A0ABQ9E8D9</accession>
<evidence type="ECO:0000313" key="2">
    <source>
        <dbReference type="Proteomes" id="UP001217089"/>
    </source>
</evidence>
<protein>
    <submittedName>
        <fullName evidence="1">Uncharacterized protein</fullName>
    </submittedName>
</protein>
<dbReference type="EMBL" id="JARBDR010000919">
    <property type="protein sequence ID" value="KAJ8300676.1"/>
    <property type="molecule type" value="Genomic_DNA"/>
</dbReference>
<reference evidence="1 2" key="1">
    <citation type="submission" date="2022-12" db="EMBL/GenBank/DDBJ databases">
        <title>Chromosome-level genome of Tegillarca granosa.</title>
        <authorList>
            <person name="Kim J."/>
        </authorList>
    </citation>
    <scope>NUCLEOTIDE SEQUENCE [LARGE SCALE GENOMIC DNA]</scope>
    <source>
        <strain evidence="1">Teg-2019</strain>
        <tissue evidence="1">Adductor muscle</tissue>
    </source>
</reference>
<evidence type="ECO:0000313" key="1">
    <source>
        <dbReference type="EMBL" id="KAJ8300676.1"/>
    </source>
</evidence>
<proteinExistence type="predicted"/>
<organism evidence="1 2">
    <name type="scientific">Tegillarca granosa</name>
    <name type="common">Malaysian cockle</name>
    <name type="synonym">Anadara granosa</name>
    <dbReference type="NCBI Taxonomy" id="220873"/>
    <lineage>
        <taxon>Eukaryota</taxon>
        <taxon>Metazoa</taxon>
        <taxon>Spiralia</taxon>
        <taxon>Lophotrochozoa</taxon>
        <taxon>Mollusca</taxon>
        <taxon>Bivalvia</taxon>
        <taxon>Autobranchia</taxon>
        <taxon>Pteriomorphia</taxon>
        <taxon>Arcoida</taxon>
        <taxon>Arcoidea</taxon>
        <taxon>Arcidae</taxon>
        <taxon>Tegillarca</taxon>
    </lineage>
</organism>
<dbReference type="Proteomes" id="UP001217089">
    <property type="component" value="Unassembled WGS sequence"/>
</dbReference>
<name>A0ABQ9E8D9_TEGGR</name>
<gene>
    <name evidence="1" type="ORF">KUTeg_022195</name>
</gene>
<keyword evidence="2" id="KW-1185">Reference proteome</keyword>
<comment type="caution">
    <text evidence="1">The sequence shown here is derived from an EMBL/GenBank/DDBJ whole genome shotgun (WGS) entry which is preliminary data.</text>
</comment>
<sequence length="129" mass="14981">MAATVETVTTLTLPKSHTTLHDYVQTDRSENVPNVQGNVNVRPSTGYVATVGYNGQLQFCKKLSFTKLPSIVSRMRRDTKSSSMKRWRWYKGDNYVDYNSWTWRNIPLLNDYQAHMWTKDGAIKKTCRK</sequence>